<dbReference type="GO" id="GO:0020037">
    <property type="term" value="F:heme binding"/>
    <property type="evidence" value="ECO:0007669"/>
    <property type="project" value="InterPro"/>
</dbReference>
<reference evidence="1 2" key="2">
    <citation type="journal article" date="2016" name="Genome Announc.">
        <title>Draft Genome Sequence of Erythromycin- and Oxytetracycline-Sensitive Nocardia seriolae Strain U-1 (NBRC 110359).</title>
        <authorList>
            <person name="Imajoh M."/>
            <person name="Sukeda M."/>
            <person name="Shimizu M."/>
            <person name="Yamane J."/>
            <person name="Ohnishi K."/>
            <person name="Oshima S."/>
        </authorList>
    </citation>
    <scope>NUCLEOTIDE SEQUENCE [LARGE SCALE GENOMIC DNA]</scope>
    <source>
        <strain evidence="1 2">U-1</strain>
    </source>
</reference>
<dbReference type="GO" id="GO:0016705">
    <property type="term" value="F:oxidoreductase activity, acting on paired donors, with incorporation or reduction of molecular oxygen"/>
    <property type="evidence" value="ECO:0007669"/>
    <property type="project" value="InterPro"/>
</dbReference>
<dbReference type="Proteomes" id="UP000037179">
    <property type="component" value="Unassembled WGS sequence"/>
</dbReference>
<dbReference type="AlphaFoldDB" id="A0A0B8N841"/>
<keyword evidence="2" id="KW-1185">Reference proteome</keyword>
<accession>A0A0B8N841</accession>
<dbReference type="RefSeq" id="WP_045438161.1">
    <property type="nucleotide sequence ID" value="NZ_AP028458.1"/>
</dbReference>
<dbReference type="InterPro" id="IPR036396">
    <property type="entry name" value="Cyt_P450_sf"/>
</dbReference>
<dbReference type="GeneID" id="93373612"/>
<sequence>MGAVTDIYDQELVGDFHVTAELTKTAVYAIQFSMARRAQEPREDLTSLIRAGDFGGKAMSDLEFGSFFTQLVIAGNDTTKRGGCSSRNCWPASRNWNRPATRAGSVPI</sequence>
<gene>
    <name evidence="1" type="ORF">NSK11_contig00071-0009</name>
</gene>
<dbReference type="GO" id="GO:0004497">
    <property type="term" value="F:monooxygenase activity"/>
    <property type="evidence" value="ECO:0007669"/>
    <property type="project" value="InterPro"/>
</dbReference>
<evidence type="ECO:0000313" key="2">
    <source>
        <dbReference type="Proteomes" id="UP000037179"/>
    </source>
</evidence>
<reference evidence="2" key="1">
    <citation type="submission" date="2015-07" db="EMBL/GenBank/DDBJ databases">
        <title>Nocardia seriolae U-1 whole genome shotgun sequence.</title>
        <authorList>
            <person name="Imajoh M."/>
            <person name="Fukumoto Y."/>
            <person name="Sukeda M."/>
            <person name="Yamane J."/>
            <person name="Yamasaki K."/>
            <person name="Shimizu M."/>
            <person name="Ohnishi K."/>
            <person name="Oshima S."/>
        </authorList>
    </citation>
    <scope>NUCLEOTIDE SEQUENCE [LARGE SCALE GENOMIC DNA]</scope>
    <source>
        <strain evidence="2">U-1</strain>
    </source>
</reference>
<protein>
    <submittedName>
        <fullName evidence="1">Cytochrome P450</fullName>
    </submittedName>
</protein>
<evidence type="ECO:0000313" key="1">
    <source>
        <dbReference type="EMBL" id="GAP30039.1"/>
    </source>
</evidence>
<proteinExistence type="predicted"/>
<dbReference type="EMBL" id="BBYQ01000071">
    <property type="protein sequence ID" value="GAP30039.1"/>
    <property type="molecule type" value="Genomic_DNA"/>
</dbReference>
<dbReference type="GO" id="GO:0005506">
    <property type="term" value="F:iron ion binding"/>
    <property type="evidence" value="ECO:0007669"/>
    <property type="project" value="InterPro"/>
</dbReference>
<name>A0A0B8N841_9NOCA</name>
<comment type="caution">
    <text evidence="1">The sequence shown here is derived from an EMBL/GenBank/DDBJ whole genome shotgun (WGS) entry which is preliminary data.</text>
</comment>
<organism evidence="1 2">
    <name type="scientific">Nocardia seriolae</name>
    <dbReference type="NCBI Taxonomy" id="37332"/>
    <lineage>
        <taxon>Bacteria</taxon>
        <taxon>Bacillati</taxon>
        <taxon>Actinomycetota</taxon>
        <taxon>Actinomycetes</taxon>
        <taxon>Mycobacteriales</taxon>
        <taxon>Nocardiaceae</taxon>
        <taxon>Nocardia</taxon>
    </lineage>
</organism>
<dbReference type="SUPFAM" id="SSF48264">
    <property type="entry name" value="Cytochrome P450"/>
    <property type="match status" value="1"/>
</dbReference>